<accession>A0AAJ0HNB1</accession>
<dbReference type="Pfam" id="PF01738">
    <property type="entry name" value="DLH"/>
    <property type="match status" value="1"/>
</dbReference>
<name>A0AAJ0HNB1_9PEZI</name>
<keyword evidence="3" id="KW-0378">Hydrolase</keyword>
<evidence type="ECO:0000313" key="3">
    <source>
        <dbReference type="EMBL" id="KAK3358041.1"/>
    </source>
</evidence>
<dbReference type="Gene3D" id="3.40.50.1820">
    <property type="entry name" value="alpha/beta hydrolase"/>
    <property type="match status" value="1"/>
</dbReference>
<dbReference type="AlphaFoldDB" id="A0AAJ0HNB1"/>
<evidence type="ECO:0000259" key="2">
    <source>
        <dbReference type="Pfam" id="PF01738"/>
    </source>
</evidence>
<reference evidence="3" key="1">
    <citation type="journal article" date="2023" name="Mol. Phylogenet. Evol.">
        <title>Genome-scale phylogeny and comparative genomics of the fungal order Sordariales.</title>
        <authorList>
            <person name="Hensen N."/>
            <person name="Bonometti L."/>
            <person name="Westerberg I."/>
            <person name="Brannstrom I.O."/>
            <person name="Guillou S."/>
            <person name="Cros-Aarteil S."/>
            <person name="Calhoun S."/>
            <person name="Haridas S."/>
            <person name="Kuo A."/>
            <person name="Mondo S."/>
            <person name="Pangilinan J."/>
            <person name="Riley R."/>
            <person name="LaButti K."/>
            <person name="Andreopoulos B."/>
            <person name="Lipzen A."/>
            <person name="Chen C."/>
            <person name="Yan M."/>
            <person name="Daum C."/>
            <person name="Ng V."/>
            <person name="Clum A."/>
            <person name="Steindorff A."/>
            <person name="Ohm R.A."/>
            <person name="Martin F."/>
            <person name="Silar P."/>
            <person name="Natvig D.O."/>
            <person name="Lalanne C."/>
            <person name="Gautier V."/>
            <person name="Ament-Velasquez S.L."/>
            <person name="Kruys A."/>
            <person name="Hutchinson M.I."/>
            <person name="Powell A.J."/>
            <person name="Barry K."/>
            <person name="Miller A.N."/>
            <person name="Grigoriev I.V."/>
            <person name="Debuchy R."/>
            <person name="Gladieux P."/>
            <person name="Hiltunen Thoren M."/>
            <person name="Johannesson H."/>
        </authorList>
    </citation>
    <scope>NUCLEOTIDE SEQUENCE</scope>
    <source>
        <strain evidence="3">CBS 955.72</strain>
    </source>
</reference>
<dbReference type="InterPro" id="IPR029058">
    <property type="entry name" value="AB_hydrolase_fold"/>
</dbReference>
<dbReference type="PANTHER" id="PTHR17630:SF44">
    <property type="entry name" value="PROTEIN AIM2"/>
    <property type="match status" value="1"/>
</dbReference>
<protein>
    <submittedName>
        <fullName evidence="3">Dienelactone hydrolase family-domain-containing protein</fullName>
    </submittedName>
</protein>
<proteinExistence type="predicted"/>
<gene>
    <name evidence="3" type="ORF">B0T25DRAFT_176000</name>
</gene>
<dbReference type="Proteomes" id="UP001275084">
    <property type="component" value="Unassembled WGS sequence"/>
</dbReference>
<evidence type="ECO:0000313" key="4">
    <source>
        <dbReference type="Proteomes" id="UP001275084"/>
    </source>
</evidence>
<feature type="domain" description="Dienelactone hydrolase" evidence="2">
    <location>
        <begin position="76"/>
        <end position="280"/>
    </location>
</feature>
<dbReference type="GO" id="GO:0016787">
    <property type="term" value="F:hydrolase activity"/>
    <property type="evidence" value="ECO:0007669"/>
    <property type="project" value="UniProtKB-KW"/>
</dbReference>
<dbReference type="PANTHER" id="PTHR17630">
    <property type="entry name" value="DIENELACTONE HYDROLASE"/>
    <property type="match status" value="1"/>
</dbReference>
<comment type="caution">
    <text evidence="3">The sequence shown here is derived from an EMBL/GenBank/DDBJ whole genome shotgun (WGS) entry which is preliminary data.</text>
</comment>
<dbReference type="EMBL" id="JAUIQD010000003">
    <property type="protein sequence ID" value="KAK3358041.1"/>
    <property type="molecule type" value="Genomic_DNA"/>
</dbReference>
<evidence type="ECO:0000256" key="1">
    <source>
        <dbReference type="SAM" id="SignalP"/>
    </source>
</evidence>
<organism evidence="3 4">
    <name type="scientific">Lasiosphaeria hispida</name>
    <dbReference type="NCBI Taxonomy" id="260671"/>
    <lineage>
        <taxon>Eukaryota</taxon>
        <taxon>Fungi</taxon>
        <taxon>Dikarya</taxon>
        <taxon>Ascomycota</taxon>
        <taxon>Pezizomycotina</taxon>
        <taxon>Sordariomycetes</taxon>
        <taxon>Sordariomycetidae</taxon>
        <taxon>Sordariales</taxon>
        <taxon>Lasiosphaeriaceae</taxon>
        <taxon>Lasiosphaeria</taxon>
    </lineage>
</organism>
<dbReference type="InterPro" id="IPR002925">
    <property type="entry name" value="Dienelactn_hydro"/>
</dbReference>
<sequence>MRAVTVSTFLSALLLAGAASATPGAPWRVAAEQPSCAAVDASVVSHNGTTKGVEETHNGVRVYITKPDPTSSRTKAREGTAVLYLTDVFGIELAANKLLADSFARAGYLTVAPDLFNGENASGDINVPGFNTSAFLAKHGPDVTDPIIAKTIALLRTTLGVKKIGLTGYCFGGRYAFRFVSDGRGGDAAFAAHPSLLEDGEIKAIKGPAAIAAAETDSMMSPARRSEIEGLLLGTKLPYQVSLYSGTSHGFGVRADVSVPAQKFGKEEAFLQAVRWFDNFL</sequence>
<keyword evidence="4" id="KW-1185">Reference proteome</keyword>
<keyword evidence="1" id="KW-0732">Signal</keyword>
<feature type="chain" id="PRO_5042514410" evidence="1">
    <location>
        <begin position="22"/>
        <end position="281"/>
    </location>
</feature>
<reference evidence="3" key="2">
    <citation type="submission" date="2023-06" db="EMBL/GenBank/DDBJ databases">
        <authorList>
            <consortium name="Lawrence Berkeley National Laboratory"/>
            <person name="Haridas S."/>
            <person name="Hensen N."/>
            <person name="Bonometti L."/>
            <person name="Westerberg I."/>
            <person name="Brannstrom I.O."/>
            <person name="Guillou S."/>
            <person name="Cros-Aarteil S."/>
            <person name="Calhoun S."/>
            <person name="Kuo A."/>
            <person name="Mondo S."/>
            <person name="Pangilinan J."/>
            <person name="Riley R."/>
            <person name="Labutti K."/>
            <person name="Andreopoulos B."/>
            <person name="Lipzen A."/>
            <person name="Chen C."/>
            <person name="Yanf M."/>
            <person name="Daum C."/>
            <person name="Ng V."/>
            <person name="Clum A."/>
            <person name="Steindorff A."/>
            <person name="Ohm R."/>
            <person name="Martin F."/>
            <person name="Silar P."/>
            <person name="Natvig D."/>
            <person name="Lalanne C."/>
            <person name="Gautier V."/>
            <person name="Ament-Velasquez S.L."/>
            <person name="Kruys A."/>
            <person name="Hutchinson M.I."/>
            <person name="Powell A.J."/>
            <person name="Barry K."/>
            <person name="Miller A.N."/>
            <person name="Grigoriev I.V."/>
            <person name="Debuchy R."/>
            <person name="Gladieux P."/>
            <person name="Thoren M.H."/>
            <person name="Johannesson H."/>
        </authorList>
    </citation>
    <scope>NUCLEOTIDE SEQUENCE</scope>
    <source>
        <strain evidence="3">CBS 955.72</strain>
    </source>
</reference>
<feature type="signal peptide" evidence="1">
    <location>
        <begin position="1"/>
        <end position="21"/>
    </location>
</feature>
<dbReference type="SUPFAM" id="SSF53474">
    <property type="entry name" value="alpha/beta-Hydrolases"/>
    <property type="match status" value="1"/>
</dbReference>